<dbReference type="InterPro" id="IPR009014">
    <property type="entry name" value="Transketo_C/PFOR_II"/>
</dbReference>
<dbReference type="Pfam" id="PF13292">
    <property type="entry name" value="DXP_synthase_N"/>
    <property type="match status" value="1"/>
</dbReference>
<dbReference type="CDD" id="cd02007">
    <property type="entry name" value="TPP_DXS"/>
    <property type="match status" value="1"/>
</dbReference>
<feature type="binding site" evidence="11">
    <location>
        <begin position="146"/>
        <end position="147"/>
    </location>
    <ligand>
        <name>thiamine diphosphate</name>
        <dbReference type="ChEBI" id="CHEBI:58937"/>
    </ligand>
</feature>
<dbReference type="SMART" id="SM00861">
    <property type="entry name" value="Transket_pyr"/>
    <property type="match status" value="1"/>
</dbReference>
<dbReference type="PANTHER" id="PTHR43322:SF5">
    <property type="entry name" value="1-DEOXY-D-XYLULOSE-5-PHOSPHATE SYNTHASE, CHLOROPLASTIC"/>
    <property type="match status" value="1"/>
</dbReference>
<dbReference type="HAMAP" id="MF_00315">
    <property type="entry name" value="DXP_synth"/>
    <property type="match status" value="1"/>
</dbReference>
<dbReference type="Pfam" id="PF02780">
    <property type="entry name" value="Transketolase_C"/>
    <property type="match status" value="1"/>
</dbReference>
<dbReference type="SUPFAM" id="SSF52518">
    <property type="entry name" value="Thiamin diphosphate-binding fold (THDP-binding)"/>
    <property type="match status" value="2"/>
</dbReference>
<organism evidence="13 14">
    <name type="scientific">Ruminiclostridium herbifermentans</name>
    <dbReference type="NCBI Taxonomy" id="2488810"/>
    <lineage>
        <taxon>Bacteria</taxon>
        <taxon>Bacillati</taxon>
        <taxon>Bacillota</taxon>
        <taxon>Clostridia</taxon>
        <taxon>Eubacteriales</taxon>
        <taxon>Oscillospiraceae</taxon>
        <taxon>Ruminiclostridium</taxon>
    </lineage>
</organism>
<evidence type="ECO:0000256" key="9">
    <source>
        <dbReference type="ARBA" id="ARBA00023229"/>
    </source>
</evidence>
<evidence type="ECO:0000256" key="1">
    <source>
        <dbReference type="ARBA" id="ARBA00004980"/>
    </source>
</evidence>
<dbReference type="GO" id="GO:0008661">
    <property type="term" value="F:1-deoxy-D-xylulose-5-phosphate synthase activity"/>
    <property type="evidence" value="ECO:0007669"/>
    <property type="project" value="UniProtKB-UniRule"/>
</dbReference>
<dbReference type="GO" id="GO:0000287">
    <property type="term" value="F:magnesium ion binding"/>
    <property type="evidence" value="ECO:0007669"/>
    <property type="project" value="UniProtKB-UniRule"/>
</dbReference>
<dbReference type="PANTHER" id="PTHR43322">
    <property type="entry name" value="1-D-DEOXYXYLULOSE 5-PHOSPHATE SYNTHASE-RELATED"/>
    <property type="match status" value="1"/>
</dbReference>
<keyword evidence="8 11" id="KW-0786">Thiamine pyrophosphate</keyword>
<feature type="binding site" evidence="11">
    <location>
        <position position="285"/>
    </location>
    <ligand>
        <name>thiamine diphosphate</name>
        <dbReference type="ChEBI" id="CHEBI:58937"/>
    </ligand>
</feature>
<protein>
    <recommendedName>
        <fullName evidence="11">1-deoxy-D-xylulose-5-phosphate synthase</fullName>
        <ecNumber evidence="11">2.2.1.7</ecNumber>
    </recommendedName>
    <alternativeName>
        <fullName evidence="11">1-deoxyxylulose-5-phosphate synthase</fullName>
        <shortName evidence="11">DXP synthase</shortName>
        <shortName evidence="11">DXPS</shortName>
    </alternativeName>
</protein>
<keyword evidence="7 11" id="KW-0784">Thiamine biosynthesis</keyword>
<dbReference type="GO" id="GO:0030976">
    <property type="term" value="F:thiamine pyrophosphate binding"/>
    <property type="evidence" value="ECO:0007669"/>
    <property type="project" value="UniProtKB-UniRule"/>
</dbReference>
<keyword evidence="5 11" id="KW-0479">Metal-binding</keyword>
<dbReference type="GO" id="GO:0019288">
    <property type="term" value="P:isopentenyl diphosphate biosynthetic process, methylerythritol 4-phosphate pathway"/>
    <property type="evidence" value="ECO:0007669"/>
    <property type="project" value="TreeGrafter"/>
</dbReference>
<evidence type="ECO:0000256" key="4">
    <source>
        <dbReference type="ARBA" id="ARBA00022679"/>
    </source>
</evidence>
<evidence type="ECO:0000256" key="11">
    <source>
        <dbReference type="HAMAP-Rule" id="MF_00315"/>
    </source>
</evidence>
<dbReference type="GO" id="GO:0005829">
    <property type="term" value="C:cytosol"/>
    <property type="evidence" value="ECO:0007669"/>
    <property type="project" value="TreeGrafter"/>
</dbReference>
<reference evidence="13 14" key="1">
    <citation type="submission" date="2020-09" db="EMBL/GenBank/DDBJ databases">
        <title>Characterization and genome sequencing of Ruminiclostridium sp. nov. MA18.</title>
        <authorList>
            <person name="Rettenmaier R."/>
            <person name="Kowollik M.-L."/>
            <person name="Liebl W."/>
            <person name="Zverlov V."/>
        </authorList>
    </citation>
    <scope>NUCLEOTIDE SEQUENCE [LARGE SCALE GENOMIC DNA]</scope>
    <source>
        <strain evidence="13 14">MA18</strain>
    </source>
</reference>
<evidence type="ECO:0000256" key="6">
    <source>
        <dbReference type="ARBA" id="ARBA00022842"/>
    </source>
</evidence>
<name>A0A4U7JK44_9FIRM</name>
<evidence type="ECO:0000256" key="2">
    <source>
        <dbReference type="ARBA" id="ARBA00011081"/>
    </source>
</evidence>
<dbReference type="NCBIfam" id="NF003933">
    <property type="entry name" value="PRK05444.2-2"/>
    <property type="match status" value="1"/>
</dbReference>
<dbReference type="SUPFAM" id="SSF52922">
    <property type="entry name" value="TK C-terminal domain-like"/>
    <property type="match status" value="1"/>
</dbReference>
<dbReference type="KEGG" id="rher:EHE19_011250"/>
<accession>A0A4U7JK44</accession>
<feature type="binding site" evidence="11">
    <location>
        <position position="365"/>
    </location>
    <ligand>
        <name>thiamine diphosphate</name>
        <dbReference type="ChEBI" id="CHEBI:58937"/>
    </ligand>
</feature>
<dbReference type="EMBL" id="CP061336">
    <property type="protein sequence ID" value="QNU65504.1"/>
    <property type="molecule type" value="Genomic_DNA"/>
</dbReference>
<gene>
    <name evidence="11" type="primary">dxs</name>
    <name evidence="13" type="ORF">EHE19_011250</name>
</gene>
<dbReference type="PROSITE" id="PS00801">
    <property type="entry name" value="TRANSKETOLASE_1"/>
    <property type="match status" value="1"/>
</dbReference>
<comment type="subunit">
    <text evidence="3 11">Homodimer.</text>
</comment>
<evidence type="ECO:0000256" key="3">
    <source>
        <dbReference type="ARBA" id="ARBA00011738"/>
    </source>
</evidence>
<feature type="binding site" evidence="11">
    <location>
        <begin position="114"/>
        <end position="116"/>
    </location>
    <ligand>
        <name>thiamine diphosphate</name>
        <dbReference type="ChEBI" id="CHEBI:58937"/>
    </ligand>
</feature>
<dbReference type="GO" id="GO:0016114">
    <property type="term" value="P:terpenoid biosynthetic process"/>
    <property type="evidence" value="ECO:0007669"/>
    <property type="project" value="UniProtKB-UniRule"/>
</dbReference>
<evidence type="ECO:0000256" key="5">
    <source>
        <dbReference type="ARBA" id="ARBA00022723"/>
    </source>
</evidence>
<feature type="binding site" evidence="11">
    <location>
        <position position="174"/>
    </location>
    <ligand>
        <name>thiamine diphosphate</name>
        <dbReference type="ChEBI" id="CHEBI:58937"/>
    </ligand>
</feature>
<dbReference type="InterPro" id="IPR049557">
    <property type="entry name" value="Transketolase_CS"/>
</dbReference>
<dbReference type="InterPro" id="IPR020826">
    <property type="entry name" value="Transketolase_BS"/>
</dbReference>
<comment type="function">
    <text evidence="10 11">Catalyzes the acyloin condensation reaction between C atoms 2 and 3 of pyruvate and glyceraldehyde 3-phosphate to yield 1-deoxy-D-xylulose-5-phosphate (DXP).</text>
</comment>
<dbReference type="UniPathway" id="UPA00064">
    <property type="reaction ID" value="UER00091"/>
</dbReference>
<feature type="binding site" evidence="11">
    <location>
        <position position="174"/>
    </location>
    <ligand>
        <name>Mg(2+)</name>
        <dbReference type="ChEBI" id="CHEBI:18420"/>
    </ligand>
</feature>
<comment type="cofactor">
    <cofactor evidence="11">
        <name>thiamine diphosphate</name>
        <dbReference type="ChEBI" id="CHEBI:58937"/>
    </cofactor>
    <text evidence="11">Binds 1 thiamine pyrophosphate per subunit.</text>
</comment>
<dbReference type="AlphaFoldDB" id="A0A4U7JK44"/>
<dbReference type="GO" id="GO:0009228">
    <property type="term" value="P:thiamine biosynthetic process"/>
    <property type="evidence" value="ECO:0007669"/>
    <property type="project" value="UniProtKB-UniRule"/>
</dbReference>
<comment type="similarity">
    <text evidence="2 11">Belongs to the transketolase family. DXPS subfamily.</text>
</comment>
<dbReference type="FunFam" id="3.40.50.920:FF:000002">
    <property type="entry name" value="1-deoxy-D-xylulose-5-phosphate synthase"/>
    <property type="match status" value="1"/>
</dbReference>
<feature type="binding site" evidence="11">
    <location>
        <position position="73"/>
    </location>
    <ligand>
        <name>thiamine diphosphate</name>
        <dbReference type="ChEBI" id="CHEBI:58937"/>
    </ligand>
</feature>
<proteinExistence type="inferred from homology"/>
<evidence type="ECO:0000256" key="8">
    <source>
        <dbReference type="ARBA" id="ARBA00023052"/>
    </source>
</evidence>
<feature type="domain" description="Transketolase-like pyrimidine-binding" evidence="12">
    <location>
        <begin position="314"/>
        <end position="478"/>
    </location>
</feature>
<dbReference type="Gene3D" id="3.40.50.920">
    <property type="match status" value="1"/>
</dbReference>
<dbReference type="InterPro" id="IPR033248">
    <property type="entry name" value="Transketolase_C"/>
</dbReference>
<sequence length="627" mass="68552">MRYLDSINSPEDIQKLNNEQLICLAEEIRTFLIQKVSKTGGHLASNLGIVELTLALHKNFNSEFDKIVWDVGHQSYVHKILTGRKDKFDTLRKLGGLAGFPKTSESKHDCFNTGHSSTSISAALGIARARDLNNEKYSVIAVIGDGAMTGGMAYEALNDGGRLNSNFIVILNDNEMSISQNVGGLSKYLSRLRTDPVYTKAKEDVDNFLEKLPKFSKKARAAAIKIKGTIKYLFAQGVFFEQLGYKYYGPVDGHNFEELNKALVAAKKIKGPVLLHVSTQKGKGYSYAEESPDRFHGIAPFEIETGETLGTSEPDFSKVFGDTVCQLAAVNDKVVAISAAMVKGTGLHKFSTEYPQRFFDVGIAEQHAVTSAAGMAISGMIPVVAIYSSFLQRAYDQIVHDVAAQKLHVVFAIDRAGIVGEDGETHQGIFDISFLNHIPNLTIMAPADYYELKHMLDFAVNKQSGPIAIRYPRGRGKTLMTNEIPIKMGKGAIVKEGKDVCILAVGTMVATALEAAEKLEKSGISAEVVSVRFIKPIDEKLIIRCAHKFKQIVTLEDNCRVGGFGSRVLEVINKNGFATNLNIMALPEEFIPHGSRNELLKNLGLDSDSVANSILEYFARAKAGFGG</sequence>
<evidence type="ECO:0000313" key="13">
    <source>
        <dbReference type="EMBL" id="QNU65504.1"/>
    </source>
</evidence>
<comment type="catalytic activity">
    <reaction evidence="11">
        <text>D-glyceraldehyde 3-phosphate + pyruvate + H(+) = 1-deoxy-D-xylulose 5-phosphate + CO2</text>
        <dbReference type="Rhea" id="RHEA:12605"/>
        <dbReference type="ChEBI" id="CHEBI:15361"/>
        <dbReference type="ChEBI" id="CHEBI:15378"/>
        <dbReference type="ChEBI" id="CHEBI:16526"/>
        <dbReference type="ChEBI" id="CHEBI:57792"/>
        <dbReference type="ChEBI" id="CHEBI:59776"/>
        <dbReference type="EC" id="2.2.1.7"/>
    </reaction>
</comment>
<dbReference type="InterPro" id="IPR005475">
    <property type="entry name" value="Transketolase-like_Pyr-bd"/>
</dbReference>
<comment type="cofactor">
    <cofactor evidence="11">
        <name>Mg(2+)</name>
        <dbReference type="ChEBI" id="CHEBI:18420"/>
    </cofactor>
    <text evidence="11">Binds 1 Mg(2+) ion per subunit.</text>
</comment>
<dbReference type="InterPro" id="IPR005477">
    <property type="entry name" value="Dxylulose-5-P_synthase"/>
</dbReference>
<feature type="binding site" evidence="11">
    <location>
        <position position="145"/>
    </location>
    <ligand>
        <name>Mg(2+)</name>
        <dbReference type="ChEBI" id="CHEBI:18420"/>
    </ligand>
</feature>
<dbReference type="OrthoDB" id="9803371at2"/>
<dbReference type="EC" id="2.2.1.7" evidence="11"/>
<evidence type="ECO:0000256" key="7">
    <source>
        <dbReference type="ARBA" id="ARBA00022977"/>
    </source>
</evidence>
<keyword evidence="9 11" id="KW-0414">Isoprene biosynthesis</keyword>
<keyword evidence="6 11" id="KW-0460">Magnesium</keyword>
<evidence type="ECO:0000313" key="14">
    <source>
        <dbReference type="Proteomes" id="UP000306409"/>
    </source>
</evidence>
<dbReference type="PROSITE" id="PS00802">
    <property type="entry name" value="TRANSKETOLASE_2"/>
    <property type="match status" value="1"/>
</dbReference>
<dbReference type="Pfam" id="PF02779">
    <property type="entry name" value="Transket_pyr"/>
    <property type="match status" value="1"/>
</dbReference>
<comment type="pathway">
    <text evidence="1 11">Metabolic intermediate biosynthesis; 1-deoxy-D-xylulose 5-phosphate biosynthesis; 1-deoxy-D-xylulose 5-phosphate from D-glyceraldehyde 3-phosphate and pyruvate: step 1/1.</text>
</comment>
<dbReference type="InterPro" id="IPR029061">
    <property type="entry name" value="THDP-binding"/>
</dbReference>
<dbReference type="CDD" id="cd07033">
    <property type="entry name" value="TPP_PYR_DXS_TK_like"/>
    <property type="match status" value="1"/>
</dbReference>
<dbReference type="Gene3D" id="3.40.50.970">
    <property type="match status" value="2"/>
</dbReference>
<dbReference type="NCBIfam" id="TIGR00204">
    <property type="entry name" value="dxs"/>
    <property type="match status" value="1"/>
</dbReference>
<dbReference type="RefSeq" id="WP_137695851.1">
    <property type="nucleotide sequence ID" value="NZ_CP061336.1"/>
</dbReference>
<dbReference type="Proteomes" id="UP000306409">
    <property type="component" value="Chromosome"/>
</dbReference>
<keyword evidence="14" id="KW-1185">Reference proteome</keyword>
<evidence type="ECO:0000256" key="10">
    <source>
        <dbReference type="ARBA" id="ARBA00055605"/>
    </source>
</evidence>
<evidence type="ECO:0000259" key="12">
    <source>
        <dbReference type="SMART" id="SM00861"/>
    </source>
</evidence>
<keyword evidence="4 11" id="KW-0808">Transferase</keyword>
<dbReference type="FunFam" id="3.40.50.970:FF:000005">
    <property type="entry name" value="1-deoxy-D-xylulose-5-phosphate synthase"/>
    <property type="match status" value="1"/>
</dbReference>